<dbReference type="Proteomes" id="UP001226434">
    <property type="component" value="Unassembled WGS sequence"/>
</dbReference>
<dbReference type="GO" id="GO:0008233">
    <property type="term" value="F:peptidase activity"/>
    <property type="evidence" value="ECO:0007669"/>
    <property type="project" value="UniProtKB-KW"/>
</dbReference>
<dbReference type="Pfam" id="PF13365">
    <property type="entry name" value="Trypsin_2"/>
    <property type="match status" value="1"/>
</dbReference>
<dbReference type="PRINTS" id="PR00834">
    <property type="entry name" value="PROTEASES2C"/>
</dbReference>
<evidence type="ECO:0000313" key="2">
    <source>
        <dbReference type="EMBL" id="MDI3319798.1"/>
    </source>
</evidence>
<protein>
    <submittedName>
        <fullName evidence="2">Serine protease</fullName>
    </submittedName>
</protein>
<dbReference type="InterPro" id="IPR009003">
    <property type="entry name" value="Peptidase_S1_PA"/>
</dbReference>
<dbReference type="RefSeq" id="WP_282333900.1">
    <property type="nucleotide sequence ID" value="NZ_JASBRG010000005.1"/>
</dbReference>
<comment type="caution">
    <text evidence="2">The sequence shown here is derived from an EMBL/GenBank/DDBJ whole genome shotgun (WGS) entry which is preliminary data.</text>
</comment>
<gene>
    <name evidence="2" type="ORF">QJ048_08445</name>
</gene>
<accession>A0ABT6RBA6</accession>
<keyword evidence="3" id="KW-1185">Reference proteome</keyword>
<dbReference type="EMBL" id="JASBRG010000005">
    <property type="protein sequence ID" value="MDI3319798.1"/>
    <property type="molecule type" value="Genomic_DNA"/>
</dbReference>
<evidence type="ECO:0000313" key="3">
    <source>
        <dbReference type="Proteomes" id="UP001226434"/>
    </source>
</evidence>
<feature type="signal peptide" evidence="1">
    <location>
        <begin position="1"/>
        <end position="19"/>
    </location>
</feature>
<dbReference type="PANTHER" id="PTHR22939">
    <property type="entry name" value="SERINE PROTEASE FAMILY S1C HTRA-RELATED"/>
    <property type="match status" value="1"/>
</dbReference>
<dbReference type="InterPro" id="IPR001940">
    <property type="entry name" value="Peptidase_S1C"/>
</dbReference>
<keyword evidence="1" id="KW-0732">Signal</keyword>
<keyword evidence="2" id="KW-0378">Hydrolase</keyword>
<dbReference type="PANTHER" id="PTHR22939:SF129">
    <property type="entry name" value="SERINE PROTEASE HTRA2, MITOCHONDRIAL"/>
    <property type="match status" value="1"/>
</dbReference>
<proteinExistence type="predicted"/>
<dbReference type="Gene3D" id="2.40.10.120">
    <property type="match status" value="1"/>
</dbReference>
<organism evidence="2 3">
    <name type="scientific">Pinibacter soli</name>
    <dbReference type="NCBI Taxonomy" id="3044211"/>
    <lineage>
        <taxon>Bacteria</taxon>
        <taxon>Pseudomonadati</taxon>
        <taxon>Bacteroidota</taxon>
        <taxon>Chitinophagia</taxon>
        <taxon>Chitinophagales</taxon>
        <taxon>Chitinophagaceae</taxon>
        <taxon>Pinibacter</taxon>
    </lineage>
</organism>
<name>A0ABT6RBA6_9BACT</name>
<reference evidence="2 3" key="1">
    <citation type="submission" date="2023-05" db="EMBL/GenBank/DDBJ databases">
        <title>Genome sequence of Pinibacter sp. MAH-24.</title>
        <authorList>
            <person name="Huq M.A."/>
        </authorList>
    </citation>
    <scope>NUCLEOTIDE SEQUENCE [LARGE SCALE GENOMIC DNA]</scope>
    <source>
        <strain evidence="2 3">MAH-24</strain>
    </source>
</reference>
<dbReference type="SUPFAM" id="SSF50494">
    <property type="entry name" value="Trypsin-like serine proteases"/>
    <property type="match status" value="2"/>
</dbReference>
<feature type="chain" id="PRO_5045210723" evidence="1">
    <location>
        <begin position="20"/>
        <end position="561"/>
    </location>
</feature>
<dbReference type="GO" id="GO:0006508">
    <property type="term" value="P:proteolysis"/>
    <property type="evidence" value="ECO:0007669"/>
    <property type="project" value="UniProtKB-KW"/>
</dbReference>
<evidence type="ECO:0000256" key="1">
    <source>
        <dbReference type="SAM" id="SignalP"/>
    </source>
</evidence>
<sequence>MKKIFLLLAFVPVLGVLHAQTNDVLQKEVKQAIKDAYAATVRINNCNADMQVIGGNFTGVVVDAKGIILSAEHAVNPDEIFLITFPDGRQVKGKGLGSIPFADAAMILITDKGKWPVAKMGWSSLLEKGVPCISIAYPGSLEHSQPSIRFGYVVDPKDRGTQDLQTTCKMEPGDSGGPTFDLEGRVIGIHSKITNAIGENFDAPIDVFRKYWTTLQVPQKHLAFLDEDTFASGKKSAALNPVPGLNNMIAGFKTQDAAFQKTVFAVKDSVSPTLVINGTLINLKGIAPVSRITGKSFLVTKNSMIGQYPMVELPSGQFLRAKVVRRDENTDLALLEISQEISDGVNLQKRADTVTFKDYGNFLISPKPQSDGIVSVISNGFLSIPKLPDYYLGFKALARTDDHLMVAAEVYAEVAKEKTRDTTRARDGIASHDQLMSINNKPILKLKDITSELSKYDYNQTVSVQYKKSTGNIYTKELPLKRYYVPQNSVKDLFPEGRSQRIDNFQKVLLHDGNLAPADCGGPLYGTDGVFYGVNIARYSRTTSLTIPAKVVEVFVMNAIQ</sequence>
<keyword evidence="2" id="KW-0645">Protease</keyword>